<keyword evidence="1" id="KW-0812">Transmembrane</keyword>
<keyword evidence="1" id="KW-0472">Membrane</keyword>
<sequence length="352" mass="39668">MKKAVAGIIIVIFLGGSLLIAAYFYISQLILSGTPATKPPVNDSTLTTPTSTVENTTTYEDTISIDEPQDHMPIDSVISMIDPRYAKKELKAFIYPYNDTLETVFIEDSLKNLSCKLYFLSNITTIIDDTLKPANANNLLAGIKEKKAVLLLNENNIPWEGATDDVDMIIPNALLNFNYNGQNCLLFDLYHMAFTPVGSYPVYLLLVLDQQKQVTYQVRIDEPLTPELLKEYLSPEQRESNQIIDLFKSKNADAILDHCGFPFLLRTAEGGDTAGIADGRILKTRLNDFLTKDDVKEFFAGRKRVDVHEHTISYEVRDYNQDGELESESDLVFYFRKNGHGKIELYQIVLAG</sequence>
<reference evidence="2 3" key="1">
    <citation type="submission" date="2019-09" db="EMBL/GenBank/DDBJ databases">
        <title>Chitinophaga ginsengihumi sp. nov., isolated from soil of ginseng rhizosphere.</title>
        <authorList>
            <person name="Lee J."/>
        </authorList>
    </citation>
    <scope>NUCLEOTIDE SEQUENCE [LARGE SCALE GENOMIC DNA]</scope>
    <source>
        <strain evidence="2 3">BN140078</strain>
    </source>
</reference>
<feature type="transmembrane region" description="Helical" evidence="1">
    <location>
        <begin position="7"/>
        <end position="26"/>
    </location>
</feature>
<evidence type="ECO:0000256" key="1">
    <source>
        <dbReference type="SAM" id="Phobius"/>
    </source>
</evidence>
<organism evidence="2 3">
    <name type="scientific">Chitinophaga agrisoli</name>
    <dbReference type="NCBI Taxonomy" id="2607653"/>
    <lineage>
        <taxon>Bacteria</taxon>
        <taxon>Pseudomonadati</taxon>
        <taxon>Bacteroidota</taxon>
        <taxon>Chitinophagia</taxon>
        <taxon>Chitinophagales</taxon>
        <taxon>Chitinophagaceae</taxon>
        <taxon>Chitinophaga</taxon>
    </lineage>
</organism>
<dbReference type="RefSeq" id="WP_149838051.1">
    <property type="nucleotide sequence ID" value="NZ_VUOC01000002.1"/>
</dbReference>
<name>A0A5B2VYD2_9BACT</name>
<dbReference type="Proteomes" id="UP000324611">
    <property type="component" value="Unassembled WGS sequence"/>
</dbReference>
<protein>
    <submittedName>
        <fullName evidence="2">Uncharacterized protein</fullName>
    </submittedName>
</protein>
<keyword evidence="3" id="KW-1185">Reference proteome</keyword>
<dbReference type="AlphaFoldDB" id="A0A5B2VYD2"/>
<comment type="caution">
    <text evidence="2">The sequence shown here is derived from an EMBL/GenBank/DDBJ whole genome shotgun (WGS) entry which is preliminary data.</text>
</comment>
<evidence type="ECO:0000313" key="2">
    <source>
        <dbReference type="EMBL" id="KAA2243176.1"/>
    </source>
</evidence>
<evidence type="ECO:0000313" key="3">
    <source>
        <dbReference type="Proteomes" id="UP000324611"/>
    </source>
</evidence>
<reference evidence="2 3" key="2">
    <citation type="submission" date="2019-09" db="EMBL/GenBank/DDBJ databases">
        <authorList>
            <person name="Jin C."/>
        </authorList>
    </citation>
    <scope>NUCLEOTIDE SEQUENCE [LARGE SCALE GENOMIC DNA]</scope>
    <source>
        <strain evidence="2 3">BN140078</strain>
    </source>
</reference>
<accession>A0A5B2VYD2</accession>
<keyword evidence="1" id="KW-1133">Transmembrane helix</keyword>
<gene>
    <name evidence="2" type="ORF">F0L74_11720</name>
</gene>
<proteinExistence type="predicted"/>
<dbReference type="EMBL" id="VUOC01000002">
    <property type="protein sequence ID" value="KAA2243176.1"/>
    <property type="molecule type" value="Genomic_DNA"/>
</dbReference>